<feature type="region of interest" description="Disordered" evidence="1">
    <location>
        <begin position="157"/>
        <end position="178"/>
    </location>
</feature>
<keyword evidence="3" id="KW-1185">Reference proteome</keyword>
<reference evidence="2 3" key="1">
    <citation type="submission" date="2017-05" db="EMBL/GenBank/DDBJ databases">
        <authorList>
            <person name="Varghese N."/>
            <person name="Submissions S."/>
        </authorList>
    </citation>
    <scope>NUCLEOTIDE SEQUENCE [LARGE SCALE GENOMIC DNA]</scope>
    <source>
        <strain evidence="2 3">DSM 25457</strain>
    </source>
</reference>
<name>A0ABY1Q0R7_9BACT</name>
<protein>
    <submittedName>
        <fullName evidence="2">Uncharacterized protein</fullName>
    </submittedName>
</protein>
<evidence type="ECO:0000313" key="2">
    <source>
        <dbReference type="EMBL" id="SMP53755.1"/>
    </source>
</evidence>
<feature type="region of interest" description="Disordered" evidence="1">
    <location>
        <begin position="72"/>
        <end position="101"/>
    </location>
</feature>
<sequence length="178" mass="19859">MVFLAGRGHQAGTTFGDRLQSGIIAKCPQSLSRPLCIQRRQDIRRSASGSLPSQRLTSVRCRVGRRSQVVMLSRMSGDASSRNRSSRMNRRSGRRLENNGRNRRRACVGDTLNYSRRLPRWGGVDLATLGTNPRNIGLVGDSLTLGVLHRQRVFSTKGNKTDSQNGRKLTKSNHFNLI</sequence>
<gene>
    <name evidence="2" type="ORF">SAMN06265222_104148</name>
</gene>
<proteinExistence type="predicted"/>
<organism evidence="2 3">
    <name type="scientific">Neorhodopirellula lusitana</name>
    <dbReference type="NCBI Taxonomy" id="445327"/>
    <lineage>
        <taxon>Bacteria</taxon>
        <taxon>Pseudomonadati</taxon>
        <taxon>Planctomycetota</taxon>
        <taxon>Planctomycetia</taxon>
        <taxon>Pirellulales</taxon>
        <taxon>Pirellulaceae</taxon>
        <taxon>Neorhodopirellula</taxon>
    </lineage>
</organism>
<comment type="caution">
    <text evidence="2">The sequence shown here is derived from an EMBL/GenBank/DDBJ whole genome shotgun (WGS) entry which is preliminary data.</text>
</comment>
<evidence type="ECO:0000313" key="3">
    <source>
        <dbReference type="Proteomes" id="UP001158067"/>
    </source>
</evidence>
<feature type="compositionally biased region" description="Basic residues" evidence="1">
    <location>
        <begin position="84"/>
        <end position="93"/>
    </location>
</feature>
<accession>A0ABY1Q0R7</accession>
<dbReference type="Proteomes" id="UP001158067">
    <property type="component" value="Unassembled WGS sequence"/>
</dbReference>
<dbReference type="EMBL" id="FXUG01000004">
    <property type="protein sequence ID" value="SMP53755.1"/>
    <property type="molecule type" value="Genomic_DNA"/>
</dbReference>
<evidence type="ECO:0000256" key="1">
    <source>
        <dbReference type="SAM" id="MobiDB-lite"/>
    </source>
</evidence>